<reference evidence="2 3" key="1">
    <citation type="submission" date="2016-03" db="EMBL/GenBank/DDBJ databases">
        <title>EvidentialGene: Evidence-directed Construction of Genes on Genomes.</title>
        <authorList>
            <person name="Gilbert D.G."/>
            <person name="Choi J.-H."/>
            <person name="Mockaitis K."/>
            <person name="Colbourne J."/>
            <person name="Pfrender M."/>
        </authorList>
    </citation>
    <scope>NUCLEOTIDE SEQUENCE [LARGE SCALE GENOMIC DNA]</scope>
    <source>
        <strain evidence="2 3">Xinb3</strain>
        <tissue evidence="2">Complete organism</tissue>
    </source>
</reference>
<accession>A0A164WSE7</accession>
<sequence length="326" mass="37474">MDINKLYTSLFESYVEAFYPSKTKQVCQKHITEYKSLGLKKKGALCNFWGTLPKKFEVSGLEKTVLVIPIEFSPDSDQFKEPISSVQDEIKKQIGLINGDLVGLFKRRSCGQLTGDQEVELKKTKKEKDDLEDLRKKNIDAQKRQQKFRIQRKKTPAELCETNQEISKALKVRDKIGCPRLEIEQPDLMKAIVDITLYGSAAHKKIVMLKKHLPGHQESPNLIATQSVPTRPVKARRQRELMAVIPMQENGKHVDWVDEDDLDVTGIILPQEDDVDDHPMPVITMEEHFTGAWEEEIKLFPLFQFDSLLRSRLRLILRLSKGVCHV</sequence>
<name>A0A164WSE7_9CRUS</name>
<evidence type="ECO:0000313" key="2">
    <source>
        <dbReference type="EMBL" id="KZS13528.1"/>
    </source>
</evidence>
<feature type="coiled-coil region" evidence="1">
    <location>
        <begin position="114"/>
        <end position="151"/>
    </location>
</feature>
<evidence type="ECO:0000313" key="3">
    <source>
        <dbReference type="Proteomes" id="UP000076858"/>
    </source>
</evidence>
<dbReference type="AlphaFoldDB" id="A0A164WSE7"/>
<keyword evidence="3" id="KW-1185">Reference proteome</keyword>
<keyword evidence="1" id="KW-0175">Coiled coil</keyword>
<protein>
    <submittedName>
        <fullName evidence="2">Uncharacterized protein</fullName>
    </submittedName>
</protein>
<dbReference type="EMBL" id="LRGB01001111">
    <property type="protein sequence ID" value="KZS13528.1"/>
    <property type="molecule type" value="Genomic_DNA"/>
</dbReference>
<proteinExistence type="predicted"/>
<evidence type="ECO:0000256" key="1">
    <source>
        <dbReference type="SAM" id="Coils"/>
    </source>
</evidence>
<dbReference type="PANTHER" id="PTHR46954">
    <property type="entry name" value="C2H2-TYPE DOMAIN-CONTAINING PROTEIN"/>
    <property type="match status" value="1"/>
</dbReference>
<gene>
    <name evidence="2" type="ORF">APZ42_021321</name>
</gene>
<comment type="caution">
    <text evidence="2">The sequence shown here is derived from an EMBL/GenBank/DDBJ whole genome shotgun (WGS) entry which is preliminary data.</text>
</comment>
<dbReference type="PANTHER" id="PTHR46954:SF1">
    <property type="entry name" value="C2H2-TYPE DOMAIN-CONTAINING PROTEIN"/>
    <property type="match status" value="1"/>
</dbReference>
<organism evidence="2 3">
    <name type="scientific">Daphnia magna</name>
    <dbReference type="NCBI Taxonomy" id="35525"/>
    <lineage>
        <taxon>Eukaryota</taxon>
        <taxon>Metazoa</taxon>
        <taxon>Ecdysozoa</taxon>
        <taxon>Arthropoda</taxon>
        <taxon>Crustacea</taxon>
        <taxon>Branchiopoda</taxon>
        <taxon>Diplostraca</taxon>
        <taxon>Cladocera</taxon>
        <taxon>Anomopoda</taxon>
        <taxon>Daphniidae</taxon>
        <taxon>Daphnia</taxon>
    </lineage>
</organism>
<dbReference type="OrthoDB" id="10065089at2759"/>
<dbReference type="Proteomes" id="UP000076858">
    <property type="component" value="Unassembled WGS sequence"/>
</dbReference>